<protein>
    <recommendedName>
        <fullName evidence="1">HAT C-terminal dimerisation domain-containing protein</fullName>
    </recommendedName>
</protein>
<dbReference type="GO" id="GO:0046983">
    <property type="term" value="F:protein dimerization activity"/>
    <property type="evidence" value="ECO:0007669"/>
    <property type="project" value="InterPro"/>
</dbReference>
<accession>A0A7J5X999</accession>
<dbReference type="InterPro" id="IPR008906">
    <property type="entry name" value="HATC_C_dom"/>
</dbReference>
<feature type="domain" description="HAT C-terminal dimerisation" evidence="1">
    <location>
        <begin position="366"/>
        <end position="422"/>
    </location>
</feature>
<evidence type="ECO:0000313" key="3">
    <source>
        <dbReference type="Proteomes" id="UP000518266"/>
    </source>
</evidence>
<dbReference type="SUPFAM" id="SSF53098">
    <property type="entry name" value="Ribonuclease H-like"/>
    <property type="match status" value="1"/>
</dbReference>
<dbReference type="AlphaFoldDB" id="A0A7J5X999"/>
<dbReference type="PANTHER" id="PTHR46289:SF14">
    <property type="entry name" value="DUF4371 DOMAIN-CONTAINING PROTEIN"/>
    <property type="match status" value="1"/>
</dbReference>
<gene>
    <name evidence="2" type="ORF">F7725_024779</name>
</gene>
<dbReference type="Proteomes" id="UP000518266">
    <property type="component" value="Unassembled WGS sequence"/>
</dbReference>
<comment type="caution">
    <text evidence="2">The sequence shown here is derived from an EMBL/GenBank/DDBJ whole genome shotgun (WGS) entry which is preliminary data.</text>
</comment>
<evidence type="ECO:0000259" key="1">
    <source>
        <dbReference type="Pfam" id="PF05699"/>
    </source>
</evidence>
<dbReference type="InterPro" id="IPR012337">
    <property type="entry name" value="RNaseH-like_sf"/>
</dbReference>
<dbReference type="PANTHER" id="PTHR46289">
    <property type="entry name" value="52 KDA REPRESSOR OF THE INHIBITOR OF THE PROTEIN KINASE-LIKE PROTEIN-RELATED"/>
    <property type="match status" value="1"/>
</dbReference>
<name>A0A7J5X999_DISMA</name>
<dbReference type="EMBL" id="JAAKFY010000026">
    <property type="protein sequence ID" value="KAF3833575.1"/>
    <property type="molecule type" value="Genomic_DNA"/>
</dbReference>
<evidence type="ECO:0000313" key="2">
    <source>
        <dbReference type="EMBL" id="KAF3833575.1"/>
    </source>
</evidence>
<dbReference type="Pfam" id="PF05699">
    <property type="entry name" value="Dimer_Tnp_hAT"/>
    <property type="match status" value="1"/>
</dbReference>
<reference evidence="2 3" key="1">
    <citation type="submission" date="2020-03" db="EMBL/GenBank/DDBJ databases">
        <title>Dissostichus mawsoni Genome sequencing and assembly.</title>
        <authorList>
            <person name="Park H."/>
        </authorList>
    </citation>
    <scope>NUCLEOTIDE SEQUENCE [LARGE SCALE GENOMIC DNA]</scope>
    <source>
        <strain evidence="2">DM0001</strain>
        <tissue evidence="2">Muscle</tissue>
    </source>
</reference>
<keyword evidence="3" id="KW-1185">Reference proteome</keyword>
<organism evidence="2 3">
    <name type="scientific">Dissostichus mawsoni</name>
    <name type="common">Antarctic cod</name>
    <dbReference type="NCBI Taxonomy" id="36200"/>
    <lineage>
        <taxon>Eukaryota</taxon>
        <taxon>Metazoa</taxon>
        <taxon>Chordata</taxon>
        <taxon>Craniata</taxon>
        <taxon>Vertebrata</taxon>
        <taxon>Euteleostomi</taxon>
        <taxon>Actinopterygii</taxon>
        <taxon>Neopterygii</taxon>
        <taxon>Teleostei</taxon>
        <taxon>Neoteleostei</taxon>
        <taxon>Acanthomorphata</taxon>
        <taxon>Eupercaria</taxon>
        <taxon>Perciformes</taxon>
        <taxon>Notothenioidei</taxon>
        <taxon>Nototheniidae</taxon>
        <taxon>Dissostichus</taxon>
    </lineage>
</organism>
<sequence length="519" mass="58660">MVRWNTYKKNALQAAFEVSDVQGKAIREQEIQRNREILTRLIDITLYLARQGKAFRGDDESATSSNQGNFLELVKMFSQYDSVLRLHLDNVNDQKMEALHPGERVIQLQKLSDTRWACREKALKALLKVMSTVVKVLTDMTEQEPPDTAAGDAKMYLKAIDFEFFLCLEIATPVFEVTALASDALQNCDIDLSTAYTVVDGVMDTLSNLRTEEQFGKLFKSATEKAEAAGISIPTVPPGQQRQRRVPAKYRQSNNAATESHSFQSVEDYYRGKVYYSFVDVLSQELKRRFRGDGETESSKILNALHTLTKANNWIGKDAMGPDSLDAVHALRGAVENRAQGFSCLFPKHMHHEGDIKNTRDNSGQNIFPTLVEMIRTYATIPVSTATVERSFSKLKLVKDTLRSQCTEERLSDLLLLAIEKDIPVIHSEVINIYRDMAPRRVNDGGMGVRQTVSSTFHMKAGCNETTRLFETSQQPLRFDLRRAVCGVMFFIAHRKHFNPSSELKSTPYPPLPIHHSRA</sequence>
<proteinExistence type="predicted"/>
<dbReference type="InterPro" id="IPR052958">
    <property type="entry name" value="IFN-induced_PKR_regulator"/>
</dbReference>
<dbReference type="OrthoDB" id="8817850at2759"/>